<feature type="region of interest" description="Disordered" evidence="1">
    <location>
        <begin position="1"/>
        <end position="26"/>
    </location>
</feature>
<feature type="transmembrane region" description="Helical" evidence="2">
    <location>
        <begin position="95"/>
        <end position="118"/>
    </location>
</feature>
<feature type="compositionally biased region" description="Basic and acidic residues" evidence="1">
    <location>
        <begin position="1"/>
        <end position="13"/>
    </location>
</feature>
<evidence type="ECO:0000256" key="1">
    <source>
        <dbReference type="SAM" id="MobiDB-lite"/>
    </source>
</evidence>
<keyword evidence="2" id="KW-0812">Transmembrane</keyword>
<dbReference type="Proteomes" id="UP001314229">
    <property type="component" value="Unassembled WGS sequence"/>
</dbReference>
<accession>A0AAV1Q6K2</accession>
<dbReference type="AlphaFoldDB" id="A0AAV1Q6K2"/>
<gene>
    <name evidence="3" type="ORF">FSCOSCO3_A002660</name>
</gene>
<evidence type="ECO:0000256" key="2">
    <source>
        <dbReference type="SAM" id="Phobius"/>
    </source>
</evidence>
<keyword evidence="2" id="KW-0472">Membrane</keyword>
<organism evidence="3 4">
    <name type="scientific">Scomber scombrus</name>
    <name type="common">Atlantic mackerel</name>
    <name type="synonym">Scomber vernalis</name>
    <dbReference type="NCBI Taxonomy" id="13677"/>
    <lineage>
        <taxon>Eukaryota</taxon>
        <taxon>Metazoa</taxon>
        <taxon>Chordata</taxon>
        <taxon>Craniata</taxon>
        <taxon>Vertebrata</taxon>
        <taxon>Euteleostomi</taxon>
        <taxon>Actinopterygii</taxon>
        <taxon>Neopterygii</taxon>
        <taxon>Teleostei</taxon>
        <taxon>Neoteleostei</taxon>
        <taxon>Acanthomorphata</taxon>
        <taxon>Pelagiaria</taxon>
        <taxon>Scombriformes</taxon>
        <taxon>Scombridae</taxon>
        <taxon>Scomber</taxon>
    </lineage>
</organism>
<protein>
    <submittedName>
        <fullName evidence="3">Uncharacterized protein</fullName>
    </submittedName>
</protein>
<sequence length="141" mass="15666">MEEKQHSGQRPEREEEEEEKTSSRRELRGLSANVSLASTQAPIYQNVICLLQISSIAAPLLLQSRSIKTRRKGFFLSPMLDGIPEKRGQSPRFRCGGLTTETLVFKWMLLLLLLLLLADEESPFPPRQDAAAAAAAASISE</sequence>
<proteinExistence type="predicted"/>
<evidence type="ECO:0000313" key="4">
    <source>
        <dbReference type="Proteomes" id="UP001314229"/>
    </source>
</evidence>
<name>A0AAV1Q6K2_SCOSC</name>
<reference evidence="3 4" key="1">
    <citation type="submission" date="2024-01" db="EMBL/GenBank/DDBJ databases">
        <authorList>
            <person name="Alioto T."/>
            <person name="Alioto T."/>
            <person name="Gomez Garrido J."/>
        </authorList>
    </citation>
    <scope>NUCLEOTIDE SEQUENCE [LARGE SCALE GENOMIC DNA]</scope>
</reference>
<dbReference type="EMBL" id="CAWUFR010000546">
    <property type="protein sequence ID" value="CAK6979089.1"/>
    <property type="molecule type" value="Genomic_DNA"/>
</dbReference>
<keyword evidence="4" id="KW-1185">Reference proteome</keyword>
<evidence type="ECO:0000313" key="3">
    <source>
        <dbReference type="EMBL" id="CAK6979089.1"/>
    </source>
</evidence>
<keyword evidence="2" id="KW-1133">Transmembrane helix</keyword>
<comment type="caution">
    <text evidence="3">The sequence shown here is derived from an EMBL/GenBank/DDBJ whole genome shotgun (WGS) entry which is preliminary data.</text>
</comment>